<reference evidence="2" key="1">
    <citation type="journal article" date="2023" name="G3 (Bethesda)">
        <title>Genome assembly and association tests identify interacting loci associated with vigor, precocity, and sex in interspecific pistachio rootstocks.</title>
        <authorList>
            <person name="Palmer W."/>
            <person name="Jacygrad E."/>
            <person name="Sagayaradj S."/>
            <person name="Cavanaugh K."/>
            <person name="Han R."/>
            <person name="Bertier L."/>
            <person name="Beede B."/>
            <person name="Kafkas S."/>
            <person name="Golino D."/>
            <person name="Preece J."/>
            <person name="Michelmore R."/>
        </authorList>
    </citation>
    <scope>NUCLEOTIDE SEQUENCE [LARGE SCALE GENOMIC DNA]</scope>
</reference>
<evidence type="ECO:0000313" key="2">
    <source>
        <dbReference type="Proteomes" id="UP001163603"/>
    </source>
</evidence>
<comment type="caution">
    <text evidence="1">The sequence shown here is derived from an EMBL/GenBank/DDBJ whole genome shotgun (WGS) entry which is preliminary data.</text>
</comment>
<dbReference type="EMBL" id="CM047748">
    <property type="protein sequence ID" value="KAJ0014433.1"/>
    <property type="molecule type" value="Genomic_DNA"/>
</dbReference>
<name>A0ACC0XDV7_9ROSI</name>
<sequence length="204" mass="23508">MHLGTLRQKENSNAWSGCIHQYQVELQVLPDGVNHCFPSRMHTEMLNSLPEIGDSPATCRIDLDKETPVLPSSSGSWKTHLTRTVEFLWTLRRPLANEIDKIPLLHPIPERLKLITSLLSPNLLIIIAARDGVGHTTLQFVIKISMLRFYGVGQRVYRQPKTPPFRTLPYWHSTSDQMGPNYYYYCRCNDSNCNNWDLNNARVF</sequence>
<proteinExistence type="predicted"/>
<keyword evidence="2" id="KW-1185">Reference proteome</keyword>
<dbReference type="Proteomes" id="UP001163603">
    <property type="component" value="Chromosome 13"/>
</dbReference>
<accession>A0ACC0XDV7</accession>
<organism evidence="1 2">
    <name type="scientific">Pistacia integerrima</name>
    <dbReference type="NCBI Taxonomy" id="434235"/>
    <lineage>
        <taxon>Eukaryota</taxon>
        <taxon>Viridiplantae</taxon>
        <taxon>Streptophyta</taxon>
        <taxon>Embryophyta</taxon>
        <taxon>Tracheophyta</taxon>
        <taxon>Spermatophyta</taxon>
        <taxon>Magnoliopsida</taxon>
        <taxon>eudicotyledons</taxon>
        <taxon>Gunneridae</taxon>
        <taxon>Pentapetalae</taxon>
        <taxon>rosids</taxon>
        <taxon>malvids</taxon>
        <taxon>Sapindales</taxon>
        <taxon>Anacardiaceae</taxon>
        <taxon>Pistacia</taxon>
    </lineage>
</organism>
<protein>
    <submittedName>
        <fullName evidence="1">Uncharacterized protein</fullName>
    </submittedName>
</protein>
<gene>
    <name evidence="1" type="ORF">Pint_19637</name>
</gene>
<evidence type="ECO:0000313" key="1">
    <source>
        <dbReference type="EMBL" id="KAJ0014433.1"/>
    </source>
</evidence>